<feature type="transmembrane region" description="Helical" evidence="1">
    <location>
        <begin position="91"/>
        <end position="108"/>
    </location>
</feature>
<accession>A0A2J0YUB7</accession>
<dbReference type="EMBL" id="NJGD01000025">
    <property type="protein sequence ID" value="PJR10262.1"/>
    <property type="molecule type" value="Genomic_DNA"/>
</dbReference>
<dbReference type="NCBIfam" id="NF037976">
    <property type="entry name" value="gtrA_1"/>
    <property type="match status" value="1"/>
</dbReference>
<dbReference type="Proteomes" id="UP000231987">
    <property type="component" value="Unassembled WGS sequence"/>
</dbReference>
<feature type="transmembrane region" description="Helical" evidence="1">
    <location>
        <begin position="21"/>
        <end position="39"/>
    </location>
</feature>
<reference evidence="2 3" key="1">
    <citation type="submission" date="2017-06" db="EMBL/GenBank/DDBJ databases">
        <title>Ensifer strains isolated from leguminous trees and herbs display diverse denitrification phenotypes with some acting as strong N2O sinks.</title>
        <authorList>
            <person name="Woliy K."/>
            <person name="Mania D."/>
            <person name="Bakken L.R."/>
            <person name="Frostegard A."/>
        </authorList>
    </citation>
    <scope>NUCLEOTIDE SEQUENCE [LARGE SCALE GENOMIC DNA]</scope>
    <source>
        <strain evidence="2 3">AC50a</strain>
    </source>
</reference>
<name>A0A2J0YUB7_RHIML</name>
<evidence type="ECO:0000313" key="3">
    <source>
        <dbReference type="Proteomes" id="UP000231987"/>
    </source>
</evidence>
<organism evidence="2 3">
    <name type="scientific">Rhizobium meliloti</name>
    <name type="common">Ensifer meliloti</name>
    <name type="synonym">Sinorhizobium meliloti</name>
    <dbReference type="NCBI Taxonomy" id="382"/>
    <lineage>
        <taxon>Bacteria</taxon>
        <taxon>Pseudomonadati</taxon>
        <taxon>Pseudomonadota</taxon>
        <taxon>Alphaproteobacteria</taxon>
        <taxon>Hyphomicrobiales</taxon>
        <taxon>Rhizobiaceae</taxon>
        <taxon>Sinorhizobium/Ensifer group</taxon>
        <taxon>Sinorhizobium</taxon>
    </lineage>
</organism>
<keyword evidence="1" id="KW-1133">Transmembrane helix</keyword>
<evidence type="ECO:0000256" key="1">
    <source>
        <dbReference type="SAM" id="Phobius"/>
    </source>
</evidence>
<feature type="transmembrane region" description="Helical" evidence="1">
    <location>
        <begin position="51"/>
        <end position="71"/>
    </location>
</feature>
<keyword evidence="1" id="KW-0812">Transmembrane</keyword>
<proteinExistence type="predicted"/>
<keyword evidence="1" id="KW-0472">Membrane</keyword>
<dbReference type="AlphaFoldDB" id="A0A2J0YUB7"/>
<evidence type="ECO:0000313" key="2">
    <source>
        <dbReference type="EMBL" id="PJR10262.1"/>
    </source>
</evidence>
<sequence>MPSDYSGLRCRRSAEVKRQGLALRYSAFAAIAMVVNVTMQHSVLQFGNTSAIFALAMSVGTIAGLMIKYLLDKFWIFDDQEIGLKNDGWKFSLYTAVGGLTTIIFWSAEAASWWVWRTELMRDLGAVIGLTIGYLVKYQLDKRFVFADHRLRIAS</sequence>
<feature type="transmembrane region" description="Helical" evidence="1">
    <location>
        <begin position="120"/>
        <end position="136"/>
    </location>
</feature>
<protein>
    <submittedName>
        <fullName evidence="2">Polysaccharide biosynthesis protein GtrA</fullName>
    </submittedName>
</protein>
<gene>
    <name evidence="2" type="ORF">CEJ86_30015</name>
</gene>
<comment type="caution">
    <text evidence="2">The sequence shown here is derived from an EMBL/GenBank/DDBJ whole genome shotgun (WGS) entry which is preliminary data.</text>
</comment>